<dbReference type="Pfam" id="PF06751">
    <property type="entry name" value="EutB"/>
    <property type="match status" value="1"/>
</dbReference>
<dbReference type="GO" id="GO:0046336">
    <property type="term" value="P:ethanolamine catabolic process"/>
    <property type="evidence" value="ECO:0007669"/>
    <property type="project" value="TreeGrafter"/>
</dbReference>
<name>K1UIF5_9ZZZZ</name>
<dbReference type="Gene3D" id="3.20.20.70">
    <property type="entry name" value="Aldolase class I"/>
    <property type="match status" value="1"/>
</dbReference>
<dbReference type="GO" id="GO:0009350">
    <property type="term" value="C:ethanolamine ammonia-lyase complex"/>
    <property type="evidence" value="ECO:0007669"/>
    <property type="project" value="TreeGrafter"/>
</dbReference>
<dbReference type="GO" id="GO:0006520">
    <property type="term" value="P:amino acid metabolic process"/>
    <property type="evidence" value="ECO:0007669"/>
    <property type="project" value="InterPro"/>
</dbReference>
<dbReference type="InterPro" id="IPR013785">
    <property type="entry name" value="Aldolase_TIM"/>
</dbReference>
<sequence>SDDVMLMYQSTSYHDIAAIREMLGLSPIEEFKQWLEGYGIWENGHLGKNAGNPRIFL</sequence>
<protein>
    <submittedName>
        <fullName evidence="1">Ethanolamine ammonia lyase large subunit</fullName>
        <ecNumber evidence="1">4.3.1.7</ecNumber>
    </submittedName>
</protein>
<dbReference type="PANTHER" id="PTHR39329">
    <property type="entry name" value="ETHANOLAMINE AMMONIA-LYASE HEAVY CHAIN"/>
    <property type="match status" value="1"/>
</dbReference>
<reference evidence="1" key="1">
    <citation type="journal article" date="2013" name="Environ. Microbiol.">
        <title>Microbiota from the distal guts of lean and obese adolescents exhibit partial functional redundancy besides clear differences in community structure.</title>
        <authorList>
            <person name="Ferrer M."/>
            <person name="Ruiz A."/>
            <person name="Lanza F."/>
            <person name="Haange S.B."/>
            <person name="Oberbach A."/>
            <person name="Till H."/>
            <person name="Bargiela R."/>
            <person name="Campoy C."/>
            <person name="Segura M.T."/>
            <person name="Richter M."/>
            <person name="von Bergen M."/>
            <person name="Seifert J."/>
            <person name="Suarez A."/>
        </authorList>
    </citation>
    <scope>NUCLEOTIDE SEQUENCE</scope>
</reference>
<dbReference type="EMBL" id="AJWY01001421">
    <property type="protein sequence ID" value="EKC79809.1"/>
    <property type="molecule type" value="Genomic_DNA"/>
</dbReference>
<organism evidence="1">
    <name type="scientific">human gut metagenome</name>
    <dbReference type="NCBI Taxonomy" id="408170"/>
    <lineage>
        <taxon>unclassified sequences</taxon>
        <taxon>metagenomes</taxon>
        <taxon>organismal metagenomes</taxon>
    </lineage>
</organism>
<comment type="caution">
    <text evidence="1">The sequence shown here is derived from an EMBL/GenBank/DDBJ whole genome shotgun (WGS) entry which is preliminary data.</text>
</comment>
<keyword evidence="1" id="KW-0456">Lyase</keyword>
<accession>K1UIF5</accession>
<dbReference type="PANTHER" id="PTHR39329:SF1">
    <property type="entry name" value="ETHANOLAMINE AMMONIA-LYASE LARGE SUBUNIT"/>
    <property type="match status" value="1"/>
</dbReference>
<evidence type="ECO:0000313" key="1">
    <source>
        <dbReference type="EMBL" id="EKC79809.1"/>
    </source>
</evidence>
<dbReference type="InterPro" id="IPR010628">
    <property type="entry name" value="EutB"/>
</dbReference>
<dbReference type="EC" id="4.3.1.7" evidence="1"/>
<dbReference type="GO" id="GO:0005829">
    <property type="term" value="C:cytosol"/>
    <property type="evidence" value="ECO:0007669"/>
    <property type="project" value="TreeGrafter"/>
</dbReference>
<proteinExistence type="predicted"/>
<dbReference type="AlphaFoldDB" id="K1UIF5"/>
<gene>
    <name evidence="1" type="ORF">LEA_02051</name>
</gene>
<feature type="non-terminal residue" evidence="1">
    <location>
        <position position="1"/>
    </location>
</feature>
<dbReference type="GO" id="GO:0008851">
    <property type="term" value="F:ethanolamine ammonia-lyase activity"/>
    <property type="evidence" value="ECO:0007669"/>
    <property type="project" value="UniProtKB-EC"/>
</dbReference>